<dbReference type="Proteomes" id="UP000198341">
    <property type="component" value="Chromosome 1"/>
</dbReference>
<evidence type="ECO:0000313" key="4">
    <source>
        <dbReference type="Proteomes" id="UP000198341"/>
    </source>
</evidence>
<evidence type="ECO:0000256" key="1">
    <source>
        <dbReference type="SAM" id="Coils"/>
    </source>
</evidence>
<sequence>MLRDATNNISLRDDFASSSSSYKEELEGTKRGGKNFENISVLRRKSESNSKSKSSSGKSDDDDVRRTLEKDDENGIEEEEEEEEDVLARDYTLELLSDEFISEFLFDPSCFDSMRAESERCCGSALEALYPTSVRQMSREGLLQEKSNLKKRLRAYDARLMKMNNIVASKADKKHARPLYARLARVKQQIELLEIRDGLEVLPNLKVAATGTAH</sequence>
<proteinExistence type="predicted"/>
<feature type="region of interest" description="Disordered" evidence="2">
    <location>
        <begin position="1"/>
        <end position="86"/>
    </location>
</feature>
<feature type="coiled-coil region" evidence="1">
    <location>
        <begin position="139"/>
        <end position="166"/>
    </location>
</feature>
<dbReference type="KEGG" id="bpg:Bathy01g05010"/>
<dbReference type="GeneID" id="19018236"/>
<evidence type="ECO:0000256" key="2">
    <source>
        <dbReference type="SAM" id="MobiDB-lite"/>
    </source>
</evidence>
<accession>K8E901</accession>
<dbReference type="RefSeq" id="XP_007515222.1">
    <property type="nucleotide sequence ID" value="XM_007515160.1"/>
</dbReference>
<name>K8E901_9CHLO</name>
<dbReference type="EMBL" id="FO082278">
    <property type="protein sequence ID" value="CCO14101.1"/>
    <property type="molecule type" value="Genomic_DNA"/>
</dbReference>
<evidence type="ECO:0000313" key="3">
    <source>
        <dbReference type="EMBL" id="CCO14101.1"/>
    </source>
</evidence>
<keyword evidence="1" id="KW-0175">Coiled coil</keyword>
<feature type="compositionally biased region" description="Polar residues" evidence="2">
    <location>
        <begin position="1"/>
        <end position="10"/>
    </location>
</feature>
<dbReference type="STRING" id="41875.K8E901"/>
<keyword evidence="4" id="KW-1185">Reference proteome</keyword>
<dbReference type="OrthoDB" id="10572056at2759"/>
<reference evidence="3 4" key="1">
    <citation type="submission" date="2011-10" db="EMBL/GenBank/DDBJ databases">
        <authorList>
            <person name="Genoscope - CEA"/>
        </authorList>
    </citation>
    <scope>NUCLEOTIDE SEQUENCE [LARGE SCALE GENOMIC DNA]</scope>
    <source>
        <strain evidence="3 4">RCC 1105</strain>
    </source>
</reference>
<dbReference type="AlphaFoldDB" id="K8E901"/>
<organism evidence="3 4">
    <name type="scientific">Bathycoccus prasinos</name>
    <dbReference type="NCBI Taxonomy" id="41875"/>
    <lineage>
        <taxon>Eukaryota</taxon>
        <taxon>Viridiplantae</taxon>
        <taxon>Chlorophyta</taxon>
        <taxon>Mamiellophyceae</taxon>
        <taxon>Mamiellales</taxon>
        <taxon>Bathycoccaceae</taxon>
        <taxon>Bathycoccus</taxon>
    </lineage>
</organism>
<protein>
    <submittedName>
        <fullName evidence="3">Uncharacterized protein</fullName>
    </submittedName>
</protein>
<gene>
    <name evidence="3" type="ORF">Bathy01g05010</name>
</gene>
<feature type="compositionally biased region" description="Acidic residues" evidence="2">
    <location>
        <begin position="70"/>
        <end position="85"/>
    </location>
</feature>